<feature type="region of interest" description="Disordered" evidence="15">
    <location>
        <begin position="138"/>
        <end position="194"/>
    </location>
</feature>
<dbReference type="Gene3D" id="3.30.160.60">
    <property type="entry name" value="Classic Zinc Finger"/>
    <property type="match status" value="4"/>
</dbReference>
<comment type="subcellular location">
    <subcellularLocation>
        <location evidence="14">Nucleus</location>
    </subcellularLocation>
</comment>
<dbReference type="CDD" id="cd07936">
    <property type="entry name" value="SCAN"/>
    <property type="match status" value="1"/>
</dbReference>
<evidence type="ECO:0000256" key="14">
    <source>
        <dbReference type="PROSITE-ProRule" id="PRU00187"/>
    </source>
</evidence>
<dbReference type="SUPFAM" id="SSF47353">
    <property type="entry name" value="Retrovirus capsid dimerization domain-like"/>
    <property type="match status" value="1"/>
</dbReference>
<feature type="compositionally biased region" description="Polar residues" evidence="15">
    <location>
        <begin position="158"/>
        <end position="174"/>
    </location>
</feature>
<feature type="domain" description="C2H2-type" evidence="16">
    <location>
        <begin position="465"/>
        <end position="487"/>
    </location>
</feature>
<keyword evidence="6" id="KW-0238">DNA-binding</keyword>
<evidence type="ECO:0000313" key="19">
    <source>
        <dbReference type="Ensembl" id="ENSPTIP00000026171.1"/>
    </source>
</evidence>
<keyword evidence="3 13" id="KW-0863">Zinc-finger</keyword>
<dbReference type="GO" id="GO:0003677">
    <property type="term" value="F:DNA binding"/>
    <property type="evidence" value="ECO:0007669"/>
    <property type="project" value="UniProtKB-KW"/>
</dbReference>
<keyword evidence="2" id="KW-0677">Repeat</keyword>
<evidence type="ECO:0000256" key="13">
    <source>
        <dbReference type="PROSITE-ProRule" id="PRU00042"/>
    </source>
</evidence>
<keyword evidence="7" id="KW-0804">Transcription</keyword>
<evidence type="ECO:0000313" key="20">
    <source>
        <dbReference type="Proteomes" id="UP000675900"/>
    </source>
</evidence>
<evidence type="ECO:0000256" key="9">
    <source>
        <dbReference type="ARBA" id="ARBA00059498"/>
    </source>
</evidence>
<dbReference type="AlphaFoldDB" id="A0A8C9KYU8"/>
<dbReference type="CDD" id="cd07765">
    <property type="entry name" value="KRAB_A-box"/>
    <property type="match status" value="1"/>
</dbReference>
<evidence type="ECO:0000256" key="12">
    <source>
        <dbReference type="ARBA" id="ARBA00082844"/>
    </source>
</evidence>
<evidence type="ECO:0000256" key="4">
    <source>
        <dbReference type="ARBA" id="ARBA00022833"/>
    </source>
</evidence>
<dbReference type="FunFam" id="3.30.160.60:FF:001511">
    <property type="entry name" value="Zinc finger protein 496"/>
    <property type="match status" value="1"/>
</dbReference>
<dbReference type="InterPro" id="IPR036051">
    <property type="entry name" value="KRAB_dom_sf"/>
</dbReference>
<comment type="function">
    <text evidence="9">DNA-binding transcription factor that can both act as an activator and a repressor.</text>
</comment>
<protein>
    <recommendedName>
        <fullName evidence="11">Zinc finger protein 496</fullName>
    </recommendedName>
    <alternativeName>
        <fullName evidence="12">Zinc finger protein with KRAB and SCAN domains 17</fullName>
    </alternativeName>
</protein>
<feature type="domain" description="SCAN box" evidence="17">
    <location>
        <begin position="42"/>
        <end position="123"/>
    </location>
</feature>
<feature type="domain" description="C2H2-type" evidence="16">
    <location>
        <begin position="409"/>
        <end position="436"/>
    </location>
</feature>
<evidence type="ECO:0000256" key="6">
    <source>
        <dbReference type="ARBA" id="ARBA00023125"/>
    </source>
</evidence>
<feature type="domain" description="KRAB" evidence="18">
    <location>
        <begin position="223"/>
        <end position="293"/>
    </location>
</feature>
<dbReference type="PROSITE" id="PS50804">
    <property type="entry name" value="SCAN_BOX"/>
    <property type="match status" value="1"/>
</dbReference>
<keyword evidence="4" id="KW-0862">Zinc</keyword>
<keyword evidence="8 14" id="KW-0539">Nucleus</keyword>
<dbReference type="Proteomes" id="UP000675900">
    <property type="component" value="Unassembled WGS sequence"/>
</dbReference>
<evidence type="ECO:0000256" key="2">
    <source>
        <dbReference type="ARBA" id="ARBA00022737"/>
    </source>
</evidence>
<dbReference type="PANTHER" id="PTHR45935:SF15">
    <property type="entry name" value="SCAN BOX DOMAIN-CONTAINING PROTEIN"/>
    <property type="match status" value="1"/>
</dbReference>
<proteinExistence type="predicted"/>
<feature type="compositionally biased region" description="Low complexity" evidence="15">
    <location>
        <begin position="29"/>
        <end position="39"/>
    </location>
</feature>
<keyword evidence="1" id="KW-0479">Metal-binding</keyword>
<dbReference type="SUPFAM" id="SSF57667">
    <property type="entry name" value="beta-beta-alpha zinc fingers"/>
    <property type="match status" value="3"/>
</dbReference>
<dbReference type="PANTHER" id="PTHR45935">
    <property type="entry name" value="PROTEIN ZBED8-RELATED"/>
    <property type="match status" value="1"/>
</dbReference>
<dbReference type="SMART" id="SM00431">
    <property type="entry name" value="SCAN"/>
    <property type="match status" value="1"/>
</dbReference>
<reference evidence="19" key="2">
    <citation type="submission" date="2025-09" db="UniProtKB">
        <authorList>
            <consortium name="Ensembl"/>
        </authorList>
    </citation>
    <scope>IDENTIFICATION</scope>
</reference>
<dbReference type="GO" id="GO:0006355">
    <property type="term" value="P:regulation of DNA-templated transcription"/>
    <property type="evidence" value="ECO:0007669"/>
    <property type="project" value="InterPro"/>
</dbReference>
<feature type="region of interest" description="Disordered" evidence="15">
    <location>
        <begin position="1"/>
        <end position="41"/>
    </location>
</feature>
<dbReference type="Gene3D" id="1.10.4020.10">
    <property type="entry name" value="DNA breaking-rejoining enzymes"/>
    <property type="match status" value="1"/>
</dbReference>
<dbReference type="GO" id="GO:0008270">
    <property type="term" value="F:zinc ion binding"/>
    <property type="evidence" value="ECO:0007669"/>
    <property type="project" value="UniProtKB-KW"/>
</dbReference>
<feature type="domain" description="C2H2-type" evidence="16">
    <location>
        <begin position="437"/>
        <end position="464"/>
    </location>
</feature>
<dbReference type="Ensembl" id="ENSPTIT00000030721.1">
    <property type="protein sequence ID" value="ENSPTIP00000026171.1"/>
    <property type="gene ID" value="ENSPTIG00000021681.1"/>
</dbReference>
<accession>A0A8C9KYU8</accession>
<dbReference type="InterPro" id="IPR001909">
    <property type="entry name" value="KRAB"/>
</dbReference>
<evidence type="ECO:0000259" key="16">
    <source>
        <dbReference type="PROSITE" id="PS50157"/>
    </source>
</evidence>
<evidence type="ECO:0000259" key="17">
    <source>
        <dbReference type="PROSITE" id="PS50804"/>
    </source>
</evidence>
<dbReference type="GO" id="GO:0005634">
    <property type="term" value="C:nucleus"/>
    <property type="evidence" value="ECO:0007669"/>
    <property type="project" value="UniProtKB-SubCell"/>
</dbReference>
<sequence>MPTALCPRVLAPKESEEPRKMRSPPGENPSPQSELPSPESSRRLFRRFRYQEAAGPREALRRLWDLCQGWLRPDRHTKEQILERLVLEQFLAILPREIQGWVRAQEPESGDQAVAAVEALEREPGRPWQWLKHCEDPVVIDDGEGPPDREPERLAAETPTQSDLAKSQDSQPTAVAQGPGLPSRTPGQPGGDPVLQESALLQEASLRDTQQVTALQLPPNRVSPFKDMIFCFSQEDWSLLDPAQTGFYGEFIIGEDCGVSLPPSDPGTQLHLSQGEENEPRVPELQDLQGKDVPQVSYLDFPGLQPFQVEERRKRDELQVPEFQTCQQTALTQSTCPAGGDALTPENGLDEEVTIEIVLSSSGDEDSQLGPYCTDEPRGPAEKPRSLPASHRSGAEPGDEVQTSSKKSYICPNCGKIFRWRVNFIRHLRSRREQKPHECSVCGELFSDSEDLDGHLESHEAQKPYRCGACGKSFRLNSHLLSHSSAHLRGTAQPFQCRYCVKSFSQNCDLLRHQRLHLKRRSKQALNSY</sequence>
<dbReference type="SUPFAM" id="SSF109640">
    <property type="entry name" value="KRAB domain (Kruppel-associated box)"/>
    <property type="match status" value="1"/>
</dbReference>
<dbReference type="InterPro" id="IPR036236">
    <property type="entry name" value="Znf_C2H2_sf"/>
</dbReference>
<comment type="subunit">
    <text evidence="10">Interacts (via zinc-fingers) with JARID2. Interacts with NSD1.</text>
</comment>
<evidence type="ECO:0000256" key="7">
    <source>
        <dbReference type="ARBA" id="ARBA00023163"/>
    </source>
</evidence>
<feature type="region of interest" description="Disordered" evidence="15">
    <location>
        <begin position="360"/>
        <end position="406"/>
    </location>
</feature>
<dbReference type="PROSITE" id="PS50157">
    <property type="entry name" value="ZINC_FINGER_C2H2_2"/>
    <property type="match status" value="4"/>
</dbReference>
<keyword evidence="20" id="KW-1185">Reference proteome</keyword>
<organism evidence="19 20">
    <name type="scientific">Panthera tigris altaica</name>
    <name type="common">Siberian tiger</name>
    <dbReference type="NCBI Taxonomy" id="74533"/>
    <lineage>
        <taxon>Eukaryota</taxon>
        <taxon>Metazoa</taxon>
        <taxon>Chordata</taxon>
        <taxon>Craniata</taxon>
        <taxon>Vertebrata</taxon>
        <taxon>Euteleostomi</taxon>
        <taxon>Mammalia</taxon>
        <taxon>Eutheria</taxon>
        <taxon>Laurasiatheria</taxon>
        <taxon>Carnivora</taxon>
        <taxon>Feliformia</taxon>
        <taxon>Felidae</taxon>
        <taxon>Pantherinae</taxon>
        <taxon>Panthera</taxon>
    </lineage>
</organism>
<dbReference type="FunFam" id="3.30.160.60:FF:001781">
    <property type="entry name" value="zinc finger protein 496 isoform X2"/>
    <property type="match status" value="1"/>
</dbReference>
<dbReference type="GeneTree" id="ENSGT00940000161967"/>
<feature type="compositionally biased region" description="Basic and acidic residues" evidence="15">
    <location>
        <begin position="375"/>
        <end position="385"/>
    </location>
</feature>
<evidence type="ECO:0000256" key="15">
    <source>
        <dbReference type="SAM" id="MobiDB-lite"/>
    </source>
</evidence>
<evidence type="ECO:0000256" key="10">
    <source>
        <dbReference type="ARBA" id="ARBA00062518"/>
    </source>
</evidence>
<feature type="compositionally biased region" description="Basic and acidic residues" evidence="15">
    <location>
        <begin position="146"/>
        <end position="155"/>
    </location>
</feature>
<feature type="region of interest" description="Disordered" evidence="15">
    <location>
        <begin position="264"/>
        <end position="283"/>
    </location>
</feature>
<reference evidence="19" key="1">
    <citation type="submission" date="2025-08" db="UniProtKB">
        <authorList>
            <consortium name="Ensembl"/>
        </authorList>
    </citation>
    <scope>IDENTIFICATION</scope>
</reference>
<evidence type="ECO:0000259" key="18">
    <source>
        <dbReference type="PROSITE" id="PS50805"/>
    </source>
</evidence>
<dbReference type="SMART" id="SM00355">
    <property type="entry name" value="ZnF_C2H2"/>
    <property type="match status" value="4"/>
</dbReference>
<evidence type="ECO:0000256" key="11">
    <source>
        <dbReference type="ARBA" id="ARBA00067752"/>
    </source>
</evidence>
<gene>
    <name evidence="19" type="primary">ZNF496</name>
</gene>
<dbReference type="Pfam" id="PF02023">
    <property type="entry name" value="SCAN"/>
    <property type="match status" value="1"/>
</dbReference>
<evidence type="ECO:0000256" key="1">
    <source>
        <dbReference type="ARBA" id="ARBA00022723"/>
    </source>
</evidence>
<dbReference type="Pfam" id="PF00096">
    <property type="entry name" value="zf-C2H2"/>
    <property type="match status" value="3"/>
</dbReference>
<dbReference type="PROSITE" id="PS50805">
    <property type="entry name" value="KRAB"/>
    <property type="match status" value="1"/>
</dbReference>
<feature type="domain" description="C2H2-type" evidence="16">
    <location>
        <begin position="495"/>
        <end position="522"/>
    </location>
</feature>
<feature type="compositionally biased region" description="Basic and acidic residues" evidence="15">
    <location>
        <begin position="11"/>
        <end position="20"/>
    </location>
</feature>
<dbReference type="Pfam" id="PF01352">
    <property type="entry name" value="KRAB"/>
    <property type="match status" value="1"/>
</dbReference>
<dbReference type="InterPro" id="IPR038269">
    <property type="entry name" value="SCAN_sf"/>
</dbReference>
<dbReference type="FunFam" id="1.10.4020.10:FF:000001">
    <property type="entry name" value="zinc finger protein 263 isoform X1"/>
    <property type="match status" value="1"/>
</dbReference>
<dbReference type="InterPro" id="IPR050916">
    <property type="entry name" value="SCAN-C2H2_zinc_finger"/>
</dbReference>
<dbReference type="InterPro" id="IPR013087">
    <property type="entry name" value="Znf_C2H2_type"/>
</dbReference>
<keyword evidence="5" id="KW-0805">Transcription regulation</keyword>
<evidence type="ECO:0000256" key="8">
    <source>
        <dbReference type="ARBA" id="ARBA00023242"/>
    </source>
</evidence>
<name>A0A8C9KYU8_PANTA</name>
<dbReference type="FunFam" id="3.30.160.60:FF:001512">
    <property type="entry name" value="Zinc finger protein 496"/>
    <property type="match status" value="1"/>
</dbReference>
<evidence type="ECO:0000256" key="3">
    <source>
        <dbReference type="ARBA" id="ARBA00022771"/>
    </source>
</evidence>
<dbReference type="FunFam" id="3.30.160.60:FF:000038">
    <property type="entry name" value="Zinc finger protein 624"/>
    <property type="match status" value="1"/>
</dbReference>
<dbReference type="InterPro" id="IPR003309">
    <property type="entry name" value="SCAN_dom"/>
</dbReference>
<dbReference type="PROSITE" id="PS00028">
    <property type="entry name" value="ZINC_FINGER_C2H2_1"/>
    <property type="match status" value="3"/>
</dbReference>
<evidence type="ECO:0000256" key="5">
    <source>
        <dbReference type="ARBA" id="ARBA00023015"/>
    </source>
</evidence>